<reference evidence="6 7" key="1">
    <citation type="submission" date="2020-08" db="EMBL/GenBank/DDBJ databases">
        <title>Edaphobacter telluris sp. nov. and Acidobacterium dinghuensis sp. nov., two acidobacteria isolated from forest soil.</title>
        <authorList>
            <person name="Fu J."/>
            <person name="Qiu L."/>
        </authorList>
    </citation>
    <scope>NUCLEOTIDE SEQUENCE [LARGE SCALE GENOMIC DNA]</scope>
    <source>
        <strain evidence="6">4Y35</strain>
    </source>
</reference>
<keyword evidence="4" id="KW-0597">Phosphoprotein</keyword>
<dbReference type="InterPro" id="IPR039420">
    <property type="entry name" value="WalR-like"/>
</dbReference>
<organism evidence="6 7">
    <name type="scientific">Alloacidobacterium dinghuense</name>
    <dbReference type="NCBI Taxonomy" id="2763107"/>
    <lineage>
        <taxon>Bacteria</taxon>
        <taxon>Pseudomonadati</taxon>
        <taxon>Acidobacteriota</taxon>
        <taxon>Terriglobia</taxon>
        <taxon>Terriglobales</taxon>
        <taxon>Acidobacteriaceae</taxon>
        <taxon>Alloacidobacterium</taxon>
    </lineage>
</organism>
<keyword evidence="2" id="KW-0238">DNA-binding</keyword>
<evidence type="ECO:0000256" key="1">
    <source>
        <dbReference type="ARBA" id="ARBA00023015"/>
    </source>
</evidence>
<keyword evidence="1" id="KW-0805">Transcription regulation</keyword>
<dbReference type="CDD" id="cd17535">
    <property type="entry name" value="REC_NarL-like"/>
    <property type="match status" value="1"/>
</dbReference>
<proteinExistence type="predicted"/>
<evidence type="ECO:0000256" key="2">
    <source>
        <dbReference type="ARBA" id="ARBA00023125"/>
    </source>
</evidence>
<dbReference type="PANTHER" id="PTHR43214:SF41">
    <property type="entry name" value="NITRATE_NITRITE RESPONSE REGULATOR PROTEIN NARP"/>
    <property type="match status" value="1"/>
</dbReference>
<sequence>MDRPRILVADDHDVMLETVLSLLQPGFEVVGTVNNGRDLIREAQRLQPDVIVLDITMPILNGIEAAHKIHEAGLTPRLVFLTVHEQSSFVTACFDEGALGYVTKSRLRTDLIPAIRDAISGHHFISSFLPRARRQTDPG</sequence>
<dbReference type="AlphaFoldDB" id="A0A7G8BF14"/>
<dbReference type="SUPFAM" id="SSF52172">
    <property type="entry name" value="CheY-like"/>
    <property type="match status" value="1"/>
</dbReference>
<dbReference type="RefSeq" id="WP_186741534.1">
    <property type="nucleotide sequence ID" value="NZ_CP060394.1"/>
</dbReference>
<dbReference type="EMBL" id="CP060394">
    <property type="protein sequence ID" value="QNI31134.1"/>
    <property type="molecule type" value="Genomic_DNA"/>
</dbReference>
<dbReference type="GO" id="GO:0000160">
    <property type="term" value="P:phosphorelay signal transduction system"/>
    <property type="evidence" value="ECO:0007669"/>
    <property type="project" value="InterPro"/>
</dbReference>
<evidence type="ECO:0000259" key="5">
    <source>
        <dbReference type="PROSITE" id="PS50110"/>
    </source>
</evidence>
<dbReference type="SMART" id="SM00448">
    <property type="entry name" value="REC"/>
    <property type="match status" value="1"/>
</dbReference>
<dbReference type="GO" id="GO:0003677">
    <property type="term" value="F:DNA binding"/>
    <property type="evidence" value="ECO:0007669"/>
    <property type="project" value="UniProtKB-KW"/>
</dbReference>
<evidence type="ECO:0000256" key="4">
    <source>
        <dbReference type="PROSITE-ProRule" id="PRU00169"/>
    </source>
</evidence>
<dbReference type="PANTHER" id="PTHR43214">
    <property type="entry name" value="TWO-COMPONENT RESPONSE REGULATOR"/>
    <property type="match status" value="1"/>
</dbReference>
<dbReference type="Gene3D" id="3.40.50.2300">
    <property type="match status" value="1"/>
</dbReference>
<dbReference type="PROSITE" id="PS50110">
    <property type="entry name" value="RESPONSE_REGULATORY"/>
    <property type="match status" value="1"/>
</dbReference>
<feature type="domain" description="Response regulatory" evidence="5">
    <location>
        <begin position="5"/>
        <end position="119"/>
    </location>
</feature>
<accession>A0A7G8BF14</accession>
<dbReference type="InterPro" id="IPR001789">
    <property type="entry name" value="Sig_transdc_resp-reg_receiver"/>
</dbReference>
<evidence type="ECO:0000256" key="3">
    <source>
        <dbReference type="ARBA" id="ARBA00023163"/>
    </source>
</evidence>
<evidence type="ECO:0000313" key="6">
    <source>
        <dbReference type="EMBL" id="QNI31134.1"/>
    </source>
</evidence>
<dbReference type="Proteomes" id="UP000515312">
    <property type="component" value="Chromosome"/>
</dbReference>
<keyword evidence="7" id="KW-1185">Reference proteome</keyword>
<name>A0A7G8BF14_9BACT</name>
<dbReference type="KEGG" id="adin:H7849_18805"/>
<gene>
    <name evidence="6" type="ORF">H7849_18805</name>
</gene>
<keyword evidence="3" id="KW-0804">Transcription</keyword>
<feature type="modified residue" description="4-aspartylphosphate" evidence="4">
    <location>
        <position position="54"/>
    </location>
</feature>
<protein>
    <submittedName>
        <fullName evidence="6">Response regulator transcription factor</fullName>
    </submittedName>
</protein>
<dbReference type="Pfam" id="PF00072">
    <property type="entry name" value="Response_reg"/>
    <property type="match status" value="1"/>
</dbReference>
<evidence type="ECO:0000313" key="7">
    <source>
        <dbReference type="Proteomes" id="UP000515312"/>
    </source>
</evidence>
<dbReference type="InterPro" id="IPR011006">
    <property type="entry name" value="CheY-like_superfamily"/>
</dbReference>
<dbReference type="InterPro" id="IPR058245">
    <property type="entry name" value="NreC/VraR/RcsB-like_REC"/>
</dbReference>